<feature type="domain" description="Flagellin C-terminal" evidence="6">
    <location>
        <begin position="538"/>
        <end position="622"/>
    </location>
</feature>
<dbReference type="Proteomes" id="UP000460412">
    <property type="component" value="Unassembled WGS sequence"/>
</dbReference>
<dbReference type="SUPFAM" id="SSF64518">
    <property type="entry name" value="Phase 1 flagellin"/>
    <property type="match status" value="1"/>
</dbReference>
<keyword evidence="7" id="KW-0969">Cilium</keyword>
<dbReference type="Gene3D" id="6.10.10.10">
    <property type="entry name" value="Flagellar export chaperone, C-terminal domain"/>
    <property type="match status" value="1"/>
</dbReference>
<dbReference type="Pfam" id="PF00669">
    <property type="entry name" value="Flagellin_N"/>
    <property type="match status" value="1"/>
</dbReference>
<accession>A0A7X3MDB6</accession>
<dbReference type="RefSeq" id="WP_159749512.1">
    <property type="nucleotide sequence ID" value="NZ_WUQX01000001.1"/>
</dbReference>
<dbReference type="PANTHER" id="PTHR42792">
    <property type="entry name" value="FLAGELLIN"/>
    <property type="match status" value="1"/>
</dbReference>
<dbReference type="SUPFAM" id="SSF55486">
    <property type="entry name" value="Metalloproteases ('zincins'), catalytic domain"/>
    <property type="match status" value="1"/>
</dbReference>
<comment type="caution">
    <text evidence="7">The sequence shown here is derived from an EMBL/GenBank/DDBJ whole genome shotgun (WGS) entry which is preliminary data.</text>
</comment>
<dbReference type="GO" id="GO:0005198">
    <property type="term" value="F:structural molecule activity"/>
    <property type="evidence" value="ECO:0007669"/>
    <property type="project" value="UniProtKB-UniRule"/>
</dbReference>
<evidence type="ECO:0000256" key="2">
    <source>
        <dbReference type="ARBA" id="ARBA00020110"/>
    </source>
</evidence>
<evidence type="ECO:0000256" key="3">
    <source>
        <dbReference type="ARBA" id="ARBA00023143"/>
    </source>
</evidence>
<reference evidence="7 8" key="1">
    <citation type="submission" date="2019-12" db="EMBL/GenBank/DDBJ databases">
        <title>Sporaefaciens musculi gen. nov., sp. nov., a novel bacterium isolated from the caecum of an obese mouse.</title>
        <authorList>
            <person name="Rasmussen T.S."/>
            <person name="Streidl T."/>
            <person name="Hitch T.C.A."/>
            <person name="Wortmann E."/>
            <person name="Deptula P."/>
            <person name="Hansen M."/>
            <person name="Nielsen D.S."/>
            <person name="Clavel T."/>
            <person name="Vogensen F.K."/>
        </authorList>
    </citation>
    <scope>NUCLEOTIDE SEQUENCE [LARGE SCALE GENOMIC DNA]</scope>
    <source>
        <strain evidence="7 8">WCA-9-b2</strain>
    </source>
</reference>
<evidence type="ECO:0000259" key="6">
    <source>
        <dbReference type="Pfam" id="PF00700"/>
    </source>
</evidence>
<comment type="subcellular location">
    <subcellularLocation>
        <location evidence="4">Secreted</location>
    </subcellularLocation>
    <subcellularLocation>
        <location evidence="4">Bacterial flagellum</location>
    </subcellularLocation>
</comment>
<gene>
    <name evidence="7" type="ORF">GN277_02415</name>
</gene>
<comment type="similarity">
    <text evidence="1 4">Belongs to the bacterial flagellin family.</text>
</comment>
<dbReference type="GO" id="GO:0009288">
    <property type="term" value="C:bacterial-type flagellum"/>
    <property type="evidence" value="ECO:0007669"/>
    <property type="project" value="UniProtKB-SubCell"/>
</dbReference>
<keyword evidence="4" id="KW-0964">Secreted</keyword>
<evidence type="ECO:0000313" key="8">
    <source>
        <dbReference type="Proteomes" id="UP000460412"/>
    </source>
</evidence>
<comment type="function">
    <text evidence="4">Flagellin is the subunit protein which polymerizes to form the filaments of bacterial flagella.</text>
</comment>
<evidence type="ECO:0000256" key="1">
    <source>
        <dbReference type="ARBA" id="ARBA00005709"/>
    </source>
</evidence>
<keyword evidence="7" id="KW-0966">Cell projection</keyword>
<evidence type="ECO:0000313" key="7">
    <source>
        <dbReference type="EMBL" id="MXP74313.1"/>
    </source>
</evidence>
<sequence>MRIQHNITSLNVYRNLCGNNSSIAKNLEKLSSGYKINRAGDDAAGLAVSEKMRAQITSLNQAVQNAEDGISLVQTVEGAMTEVHTMLNRMMELSVQSASGTYTDEERSMMDAEVQQIKTEISRIGKTTTFNSIRLFPGEGDGSKEGIATYGITLDLQNRTCEVDYINMPNNASGVGGSRAASGHEALAEKIATEFFPNAISQIFDAFPALKNEVGSEKIGMELHVRNIDGKNGMLAYAQFSFYKDGRPFGMQIRVDAADFSDASIEAGSPDAEKLESTIAHELMHSVMQYTMTDGMSGRNGAQKFPEWFTEGTAQLAGGGFPTNWNSELEQIAKQITSSTDGSQDGAVGNYLKKYSVAGRPYGHGYLASAYIGYLANGGGAVTGPGIAAGMDKIFDEIINNKASLYDAISKHTGGKIKSMADVEQLFRQADPGLTTFVRQLAFESKGGAGSVITAGLNVGGNSIIGDSVKTDQAFHVVDKATIPPGEMVSVTGIQLMVGSDSNKDNLINVELFAMNPDALGIAVTNVLGQEDARAAIQEINDGIDKVSSLRGYYGALQNRLEHTVSNLGNVVENLSASESRIRDTDMAMAMMEYVRNQILVQSSQAMLSQANQQPNSVLQLLSA</sequence>
<dbReference type="InterPro" id="IPR001492">
    <property type="entry name" value="Flagellin"/>
</dbReference>
<evidence type="ECO:0000256" key="4">
    <source>
        <dbReference type="RuleBase" id="RU362073"/>
    </source>
</evidence>
<keyword evidence="8" id="KW-1185">Reference proteome</keyword>
<dbReference type="PANTHER" id="PTHR42792:SF2">
    <property type="entry name" value="FLAGELLIN"/>
    <property type="match status" value="1"/>
</dbReference>
<dbReference type="InterPro" id="IPR046358">
    <property type="entry name" value="Flagellin_C"/>
</dbReference>
<evidence type="ECO:0000259" key="5">
    <source>
        <dbReference type="Pfam" id="PF00669"/>
    </source>
</evidence>
<keyword evidence="7" id="KW-0282">Flagellum</keyword>
<dbReference type="InterPro" id="IPR042187">
    <property type="entry name" value="Flagellin_C_sub2"/>
</dbReference>
<dbReference type="AlphaFoldDB" id="A0A7X3MDB6"/>
<dbReference type="InterPro" id="IPR001029">
    <property type="entry name" value="Flagellin_N"/>
</dbReference>
<feature type="domain" description="Flagellin N-terminal" evidence="5">
    <location>
        <begin position="3"/>
        <end position="138"/>
    </location>
</feature>
<keyword evidence="3 4" id="KW-0975">Bacterial flagellum</keyword>
<dbReference type="Pfam" id="PF00700">
    <property type="entry name" value="Flagellin_C"/>
    <property type="match status" value="1"/>
</dbReference>
<dbReference type="EMBL" id="WUQX01000001">
    <property type="protein sequence ID" value="MXP74313.1"/>
    <property type="molecule type" value="Genomic_DNA"/>
</dbReference>
<dbReference type="NCBIfam" id="NF033876">
    <property type="entry name" value="flagella_HExxH"/>
    <property type="match status" value="1"/>
</dbReference>
<proteinExistence type="inferred from homology"/>
<protein>
    <recommendedName>
        <fullName evidence="2 4">Flagellin</fullName>
    </recommendedName>
</protein>
<name>A0A7X3MDB6_9FIRM</name>
<dbReference type="GO" id="GO:0005576">
    <property type="term" value="C:extracellular region"/>
    <property type="evidence" value="ECO:0007669"/>
    <property type="project" value="UniProtKB-SubCell"/>
</dbReference>
<dbReference type="Gene3D" id="1.20.1330.10">
    <property type="entry name" value="f41 fragment of flagellin, N-terminal domain"/>
    <property type="match status" value="2"/>
</dbReference>
<dbReference type="PRINTS" id="PR00207">
    <property type="entry name" value="FLAGELLIN"/>
</dbReference>
<organism evidence="7 8">
    <name type="scientific">Sporofaciens musculi</name>
    <dbReference type="NCBI Taxonomy" id="2681861"/>
    <lineage>
        <taxon>Bacteria</taxon>
        <taxon>Bacillati</taxon>
        <taxon>Bacillota</taxon>
        <taxon>Clostridia</taxon>
        <taxon>Lachnospirales</taxon>
        <taxon>Lachnospiraceae</taxon>
        <taxon>Sporofaciens</taxon>
    </lineage>
</organism>